<dbReference type="AlphaFoldDB" id="A0A1G2T700"/>
<dbReference type="InterPro" id="IPR001173">
    <property type="entry name" value="Glyco_trans_2-like"/>
</dbReference>
<organism evidence="2 3">
    <name type="scientific">Candidatus Zambryskibacteria bacterium RIFCSPHIGHO2_02_38_10.5</name>
    <dbReference type="NCBI Taxonomy" id="1802742"/>
    <lineage>
        <taxon>Bacteria</taxon>
        <taxon>Candidatus Zambryskiibacteriota</taxon>
    </lineage>
</organism>
<evidence type="ECO:0000313" key="2">
    <source>
        <dbReference type="EMBL" id="OHA93043.1"/>
    </source>
</evidence>
<dbReference type="EMBL" id="MHVL01000028">
    <property type="protein sequence ID" value="OHA93043.1"/>
    <property type="molecule type" value="Genomic_DNA"/>
</dbReference>
<accession>A0A1G2T700</accession>
<dbReference type="Pfam" id="PF00535">
    <property type="entry name" value="Glycos_transf_2"/>
    <property type="match status" value="1"/>
</dbReference>
<reference evidence="2 3" key="1">
    <citation type="journal article" date="2016" name="Nat. Commun.">
        <title>Thousands of microbial genomes shed light on interconnected biogeochemical processes in an aquifer system.</title>
        <authorList>
            <person name="Anantharaman K."/>
            <person name="Brown C.T."/>
            <person name="Hug L.A."/>
            <person name="Sharon I."/>
            <person name="Castelle C.J."/>
            <person name="Probst A.J."/>
            <person name="Thomas B.C."/>
            <person name="Singh A."/>
            <person name="Wilkins M.J."/>
            <person name="Karaoz U."/>
            <person name="Brodie E.L."/>
            <person name="Williams K.H."/>
            <person name="Hubbard S.S."/>
            <person name="Banfield J.F."/>
        </authorList>
    </citation>
    <scope>NUCLEOTIDE SEQUENCE [LARGE SCALE GENOMIC DNA]</scope>
</reference>
<sequence>MNKESPFVSVILPIYNSEEYLKDSIGSILNQTYKNIELLLLISARTNRESLDVINSFTDARIRRIYRTPEENLPIALNRGIRESKGKYIARMDADDISMSNRLEEQVNFMERHQDVGVVGSWVKTIGTGKSFINKALTNPEDIRVNLLFYTSMVHPSTMFRRSLLEKFNLEYDGTFDEVEDYDMWVRCSVCFPITNINKVLLLYRIHKNSKFQTHRKEVRDVTYKIRLKLLQKLGLNPSGEEMITHNSLNPMEGENVDVFLKKEGEWLTKIIKANVRTNVYAKESLSKIIYNRWYAICGANTKEGLVVWKKFIQSPFFHINKPGHIWDCIKMFIKCVIILQT</sequence>
<dbReference type="Proteomes" id="UP000179264">
    <property type="component" value="Unassembled WGS sequence"/>
</dbReference>
<dbReference type="PANTHER" id="PTHR22916:SF3">
    <property type="entry name" value="UDP-GLCNAC:BETAGAL BETA-1,3-N-ACETYLGLUCOSAMINYLTRANSFERASE-LIKE PROTEIN 1"/>
    <property type="match status" value="1"/>
</dbReference>
<comment type="caution">
    <text evidence="2">The sequence shown here is derived from an EMBL/GenBank/DDBJ whole genome shotgun (WGS) entry which is preliminary data.</text>
</comment>
<dbReference type="GO" id="GO:0016758">
    <property type="term" value="F:hexosyltransferase activity"/>
    <property type="evidence" value="ECO:0007669"/>
    <property type="project" value="UniProtKB-ARBA"/>
</dbReference>
<proteinExistence type="predicted"/>
<dbReference type="PANTHER" id="PTHR22916">
    <property type="entry name" value="GLYCOSYLTRANSFERASE"/>
    <property type="match status" value="1"/>
</dbReference>
<evidence type="ECO:0000313" key="3">
    <source>
        <dbReference type="Proteomes" id="UP000179264"/>
    </source>
</evidence>
<evidence type="ECO:0000259" key="1">
    <source>
        <dbReference type="Pfam" id="PF00535"/>
    </source>
</evidence>
<feature type="domain" description="Glycosyltransferase 2-like" evidence="1">
    <location>
        <begin position="9"/>
        <end position="167"/>
    </location>
</feature>
<dbReference type="InterPro" id="IPR029044">
    <property type="entry name" value="Nucleotide-diphossugar_trans"/>
</dbReference>
<protein>
    <recommendedName>
        <fullName evidence="1">Glycosyltransferase 2-like domain-containing protein</fullName>
    </recommendedName>
</protein>
<name>A0A1G2T700_9BACT</name>
<gene>
    <name evidence="2" type="ORF">A2W58_02130</name>
</gene>
<dbReference type="SUPFAM" id="SSF53448">
    <property type="entry name" value="Nucleotide-diphospho-sugar transferases"/>
    <property type="match status" value="1"/>
</dbReference>
<dbReference type="Gene3D" id="3.90.550.10">
    <property type="entry name" value="Spore Coat Polysaccharide Biosynthesis Protein SpsA, Chain A"/>
    <property type="match status" value="1"/>
</dbReference>